<feature type="compositionally biased region" description="Low complexity" evidence="1">
    <location>
        <begin position="76"/>
        <end position="96"/>
    </location>
</feature>
<protein>
    <submittedName>
        <fullName evidence="2">Uncharacterized protein</fullName>
    </submittedName>
</protein>
<proteinExistence type="predicted"/>
<keyword evidence="3" id="KW-1185">Reference proteome</keyword>
<feature type="region of interest" description="Disordered" evidence="1">
    <location>
        <begin position="68"/>
        <end position="109"/>
    </location>
</feature>
<sequence>NSHLPVPRSHGVLPAAHFTSHLVFLEPASSVWAPGCDSLQLHSQLPSCEKLCLNGPLVFWDLSRVPEDYGEGSTTSASDRLGDRSGSGSGYLSNSGTRSPKVPILIGGSGGPVFKVELPLLGGAPL</sequence>
<accession>A0ABN9FSQ4</accession>
<gene>
    <name evidence="2" type="ORF">SPARVUS_LOCUS12627068</name>
</gene>
<feature type="non-terminal residue" evidence="2">
    <location>
        <position position="1"/>
    </location>
</feature>
<comment type="caution">
    <text evidence="2">The sequence shown here is derived from an EMBL/GenBank/DDBJ whole genome shotgun (WGS) entry which is preliminary data.</text>
</comment>
<evidence type="ECO:0000313" key="2">
    <source>
        <dbReference type="EMBL" id="CAI9599558.1"/>
    </source>
</evidence>
<dbReference type="EMBL" id="CATNWA010017319">
    <property type="protein sequence ID" value="CAI9599558.1"/>
    <property type="molecule type" value="Genomic_DNA"/>
</dbReference>
<reference evidence="2" key="1">
    <citation type="submission" date="2023-05" db="EMBL/GenBank/DDBJ databases">
        <authorList>
            <person name="Stuckert A."/>
        </authorList>
    </citation>
    <scope>NUCLEOTIDE SEQUENCE</scope>
</reference>
<name>A0ABN9FSQ4_9NEOB</name>
<dbReference type="Proteomes" id="UP001162483">
    <property type="component" value="Unassembled WGS sequence"/>
</dbReference>
<evidence type="ECO:0000313" key="3">
    <source>
        <dbReference type="Proteomes" id="UP001162483"/>
    </source>
</evidence>
<organism evidence="2 3">
    <name type="scientific">Staurois parvus</name>
    <dbReference type="NCBI Taxonomy" id="386267"/>
    <lineage>
        <taxon>Eukaryota</taxon>
        <taxon>Metazoa</taxon>
        <taxon>Chordata</taxon>
        <taxon>Craniata</taxon>
        <taxon>Vertebrata</taxon>
        <taxon>Euteleostomi</taxon>
        <taxon>Amphibia</taxon>
        <taxon>Batrachia</taxon>
        <taxon>Anura</taxon>
        <taxon>Neobatrachia</taxon>
        <taxon>Ranoidea</taxon>
        <taxon>Ranidae</taxon>
        <taxon>Staurois</taxon>
    </lineage>
</organism>
<evidence type="ECO:0000256" key="1">
    <source>
        <dbReference type="SAM" id="MobiDB-lite"/>
    </source>
</evidence>